<organism evidence="4 5">
    <name type="scientific">Candidatus Defluviibacterium haderslevense</name>
    <dbReference type="NCBI Taxonomy" id="2981993"/>
    <lineage>
        <taxon>Bacteria</taxon>
        <taxon>Pseudomonadati</taxon>
        <taxon>Bacteroidota</taxon>
        <taxon>Saprospiria</taxon>
        <taxon>Saprospirales</taxon>
        <taxon>Saprospiraceae</taxon>
        <taxon>Candidatus Defluviibacterium</taxon>
    </lineage>
</organism>
<comment type="caution">
    <text evidence="4">The sequence shown here is derived from an EMBL/GenBank/DDBJ whole genome shotgun (WGS) entry which is preliminary data.</text>
</comment>
<proteinExistence type="inferred from homology"/>
<evidence type="ECO:0000256" key="3">
    <source>
        <dbReference type="SAM" id="Phobius"/>
    </source>
</evidence>
<dbReference type="InterPro" id="IPR021884">
    <property type="entry name" value="Ice-bd_prot"/>
</dbReference>
<sequence>MKINKILNLNILIFFVIYNFNYGQAPNLRSASGFALFTSEGGIINVGNSFITGDIGTAKGLVKDFSTGVVIGRLQIEDPNSKQTVDDIDFAFKFIDNLVCDVDLVSTLGSHQNLTPNIYCIHSDAILTGDLILDGRGDTNAIFIFKIQGGFTSEAFSNIKMIHGASLWNVYWLMNGEVILGENSVFRGTVITNGPIDLLESATLLGRGLTSKGRVTLNNNIII</sequence>
<dbReference type="Pfam" id="PF11999">
    <property type="entry name" value="Ice_binding"/>
    <property type="match status" value="1"/>
</dbReference>
<reference evidence="4 5" key="1">
    <citation type="submission" date="2020-10" db="EMBL/GenBank/DDBJ databases">
        <title>Connecting structure to function with the recovery of over 1000 high-quality activated sludge metagenome-assembled genomes encoding full-length rRNA genes using long-read sequencing.</title>
        <authorList>
            <person name="Singleton C.M."/>
            <person name="Petriglieri F."/>
            <person name="Kristensen J.M."/>
            <person name="Kirkegaard R.H."/>
            <person name="Michaelsen T.Y."/>
            <person name="Andersen M.H."/>
            <person name="Karst S.M."/>
            <person name="Dueholm M.S."/>
            <person name="Nielsen P.H."/>
            <person name="Albertsen M."/>
        </authorList>
    </citation>
    <scope>NUCLEOTIDE SEQUENCE [LARGE SCALE GENOMIC DNA]</scope>
    <source>
        <strain evidence="4">Ribe_18-Q3-R11-54_BAT3C.373</strain>
    </source>
</reference>
<protein>
    <submittedName>
        <fullName evidence="4">DUF3494 domain-containing protein</fullName>
    </submittedName>
</protein>
<keyword evidence="2" id="KW-0732">Signal</keyword>
<dbReference type="AlphaFoldDB" id="A0A9D7S8Y4"/>
<name>A0A9D7S8Y4_9BACT</name>
<evidence type="ECO:0000256" key="1">
    <source>
        <dbReference type="ARBA" id="ARBA00005445"/>
    </source>
</evidence>
<comment type="similarity">
    <text evidence="1">Belongs to the ice-binding protein family.</text>
</comment>
<evidence type="ECO:0000313" key="4">
    <source>
        <dbReference type="EMBL" id="MBK9718155.1"/>
    </source>
</evidence>
<keyword evidence="3" id="KW-1133">Transmembrane helix</keyword>
<evidence type="ECO:0000256" key="2">
    <source>
        <dbReference type="ARBA" id="ARBA00022729"/>
    </source>
</evidence>
<dbReference type="EMBL" id="JADKFW010000007">
    <property type="protein sequence ID" value="MBK9718155.1"/>
    <property type="molecule type" value="Genomic_DNA"/>
</dbReference>
<keyword evidence="3" id="KW-0472">Membrane</keyword>
<gene>
    <name evidence="4" type="ORF">IPO85_11710</name>
</gene>
<feature type="transmembrane region" description="Helical" evidence="3">
    <location>
        <begin position="6"/>
        <end position="22"/>
    </location>
</feature>
<dbReference type="Proteomes" id="UP000808349">
    <property type="component" value="Unassembled WGS sequence"/>
</dbReference>
<evidence type="ECO:0000313" key="5">
    <source>
        <dbReference type="Proteomes" id="UP000808349"/>
    </source>
</evidence>
<accession>A0A9D7S8Y4</accession>
<keyword evidence="3" id="KW-0812">Transmembrane</keyword>